<comment type="function">
    <text evidence="2">Destroys radicals which are normally produced within the cells and which are toxic to biological systems.</text>
</comment>
<dbReference type="EC" id="1.15.1.1" evidence="2"/>
<dbReference type="EMBL" id="NPZB01000001">
    <property type="protein sequence ID" value="PNS08676.1"/>
    <property type="molecule type" value="Genomic_DNA"/>
</dbReference>
<comment type="cofactor">
    <cofactor evidence="2">
        <name>Zn(2+)</name>
        <dbReference type="ChEBI" id="CHEBI:29105"/>
    </cofactor>
    <text evidence="2">Binds 1 zinc ion per subunit.</text>
</comment>
<dbReference type="PROSITE" id="PS00087">
    <property type="entry name" value="SOD_CU_ZN_1"/>
    <property type="match status" value="1"/>
</dbReference>
<evidence type="ECO:0000259" key="5">
    <source>
        <dbReference type="Pfam" id="PF00080"/>
    </source>
</evidence>
<dbReference type="PROSITE" id="PS51257">
    <property type="entry name" value="PROKAR_LIPOPROTEIN"/>
    <property type="match status" value="1"/>
</dbReference>
<dbReference type="GO" id="GO:0005507">
    <property type="term" value="F:copper ion binding"/>
    <property type="evidence" value="ECO:0007669"/>
    <property type="project" value="InterPro"/>
</dbReference>
<comment type="similarity">
    <text evidence="1 2">Belongs to the Cu-Zn superoxide dismutase family.</text>
</comment>
<dbReference type="InterPro" id="IPR036423">
    <property type="entry name" value="SOD-like_Cu/Zn_dom_sf"/>
</dbReference>
<evidence type="ECO:0000256" key="3">
    <source>
        <dbReference type="SAM" id="MobiDB-lite"/>
    </source>
</evidence>
<proteinExistence type="inferred from homology"/>
<dbReference type="InterPro" id="IPR018152">
    <property type="entry name" value="SOD_Cu/Zn_BS"/>
</dbReference>
<dbReference type="Proteomes" id="UP000236220">
    <property type="component" value="Unassembled WGS sequence"/>
</dbReference>
<organism evidence="6 7">
    <name type="scientific">Solilutibacter silvestris</name>
    <dbReference type="NCBI Taxonomy" id="1645665"/>
    <lineage>
        <taxon>Bacteria</taxon>
        <taxon>Pseudomonadati</taxon>
        <taxon>Pseudomonadota</taxon>
        <taxon>Gammaproteobacteria</taxon>
        <taxon>Lysobacterales</taxon>
        <taxon>Lysobacteraceae</taxon>
        <taxon>Solilutibacter</taxon>
    </lineage>
</organism>
<dbReference type="InterPro" id="IPR024134">
    <property type="entry name" value="SOD_Cu/Zn_/chaperone"/>
</dbReference>
<keyword evidence="7" id="KW-1185">Reference proteome</keyword>
<dbReference type="Gene3D" id="2.60.40.200">
    <property type="entry name" value="Superoxide dismutase, copper/zinc binding domain"/>
    <property type="match status" value="1"/>
</dbReference>
<keyword evidence="2" id="KW-0862">Zinc</keyword>
<feature type="region of interest" description="Disordered" evidence="3">
    <location>
        <begin position="83"/>
        <end position="104"/>
    </location>
</feature>
<evidence type="ECO:0000256" key="4">
    <source>
        <dbReference type="SAM" id="SignalP"/>
    </source>
</evidence>
<gene>
    <name evidence="6" type="ORF">Lysil_0305</name>
</gene>
<dbReference type="InterPro" id="IPR001424">
    <property type="entry name" value="SOD_Cu_Zn_dom"/>
</dbReference>
<dbReference type="CDD" id="cd00305">
    <property type="entry name" value="Cu-Zn_Superoxide_Dismutase"/>
    <property type="match status" value="1"/>
</dbReference>
<keyword evidence="2" id="KW-0560">Oxidoreductase</keyword>
<evidence type="ECO:0000256" key="1">
    <source>
        <dbReference type="ARBA" id="ARBA00010457"/>
    </source>
</evidence>
<dbReference type="PANTHER" id="PTHR10003">
    <property type="entry name" value="SUPEROXIDE DISMUTASE CU-ZN -RELATED"/>
    <property type="match status" value="1"/>
</dbReference>
<evidence type="ECO:0000313" key="6">
    <source>
        <dbReference type="EMBL" id="PNS08676.1"/>
    </source>
</evidence>
<dbReference type="GO" id="GO:0004784">
    <property type="term" value="F:superoxide dismutase activity"/>
    <property type="evidence" value="ECO:0007669"/>
    <property type="project" value="UniProtKB-EC"/>
</dbReference>
<comment type="caution">
    <text evidence="6">The sequence shown here is derived from an EMBL/GenBank/DDBJ whole genome shotgun (WGS) entry which is preliminary data.</text>
</comment>
<dbReference type="PRINTS" id="PR00068">
    <property type="entry name" value="CUZNDISMTASE"/>
</dbReference>
<name>A0A2K1Q0V8_9GAMM</name>
<dbReference type="RefSeq" id="WP_425477105.1">
    <property type="nucleotide sequence ID" value="NZ_NPZB01000001.1"/>
</dbReference>
<sequence>MIRIPVVSLIAIALTACASGGMSKSDANTAHAMLQARSGSQVGGTLQLRPMGDGVHVSGTISGLAPNSDHGFHIHEKGDCSASDATSAGGHFNPTTQPHGKVGASPHHLGDQMNLHADANGNAMVDAYFAGVSLGSGQPNDVMNRALVVHADPDDYTSQPAGNAGKRIACGVIKQ</sequence>
<evidence type="ECO:0000313" key="7">
    <source>
        <dbReference type="Proteomes" id="UP000236220"/>
    </source>
</evidence>
<reference evidence="6 7" key="1">
    <citation type="submission" date="2017-08" db="EMBL/GenBank/DDBJ databases">
        <title>Lysobacter sylvestris genome.</title>
        <authorList>
            <person name="Zhang D.-C."/>
            <person name="Albuquerque L."/>
            <person name="Franca L."/>
            <person name="Froufe H.J.C."/>
            <person name="Barroso C."/>
            <person name="Egas C."/>
            <person name="Da Costa M."/>
            <person name="Margesin R."/>
        </authorList>
    </citation>
    <scope>NUCLEOTIDE SEQUENCE [LARGE SCALE GENOMIC DNA]</scope>
    <source>
        <strain evidence="6 7">AM20-91</strain>
    </source>
</reference>
<feature type="chain" id="PRO_5014433807" description="Superoxide dismutase [Cu-Zn]" evidence="4">
    <location>
        <begin position="19"/>
        <end position="175"/>
    </location>
</feature>
<dbReference type="AlphaFoldDB" id="A0A2K1Q0V8"/>
<protein>
    <recommendedName>
        <fullName evidence="2">Superoxide dismutase [Cu-Zn]</fullName>
        <ecNumber evidence="2">1.15.1.1</ecNumber>
    </recommendedName>
</protein>
<feature type="signal peptide" evidence="4">
    <location>
        <begin position="1"/>
        <end position="18"/>
    </location>
</feature>
<keyword evidence="2" id="KW-0479">Metal-binding</keyword>
<accession>A0A2K1Q0V8</accession>
<evidence type="ECO:0000256" key="2">
    <source>
        <dbReference type="RuleBase" id="RU000393"/>
    </source>
</evidence>
<dbReference type="PROSITE" id="PS00332">
    <property type="entry name" value="SOD_CU_ZN_2"/>
    <property type="match status" value="1"/>
</dbReference>
<comment type="catalytic activity">
    <reaction evidence="2">
        <text>2 superoxide + 2 H(+) = H2O2 + O2</text>
        <dbReference type="Rhea" id="RHEA:20696"/>
        <dbReference type="ChEBI" id="CHEBI:15378"/>
        <dbReference type="ChEBI" id="CHEBI:15379"/>
        <dbReference type="ChEBI" id="CHEBI:16240"/>
        <dbReference type="ChEBI" id="CHEBI:18421"/>
        <dbReference type="EC" id="1.15.1.1"/>
    </reaction>
</comment>
<keyword evidence="4" id="KW-0732">Signal</keyword>
<keyword evidence="2" id="KW-0186">Copper</keyword>
<dbReference type="SUPFAM" id="SSF49329">
    <property type="entry name" value="Cu,Zn superoxide dismutase-like"/>
    <property type="match status" value="1"/>
</dbReference>
<feature type="domain" description="Superoxide dismutase copper/zinc binding" evidence="5">
    <location>
        <begin position="44"/>
        <end position="173"/>
    </location>
</feature>
<dbReference type="Pfam" id="PF00080">
    <property type="entry name" value="Sod_Cu"/>
    <property type="match status" value="1"/>
</dbReference>
<comment type="cofactor">
    <cofactor evidence="2">
        <name>Cu cation</name>
        <dbReference type="ChEBI" id="CHEBI:23378"/>
    </cofactor>
    <text evidence="2">Binds 1 copper ion per subunit.</text>
</comment>